<dbReference type="SUPFAM" id="SSF49562">
    <property type="entry name" value="C2 domain (Calcium/lipid-binding domain, CaLB)"/>
    <property type="match status" value="1"/>
</dbReference>
<dbReference type="GO" id="GO:0046621">
    <property type="term" value="P:negative regulation of organ growth"/>
    <property type="evidence" value="ECO:0007669"/>
    <property type="project" value="TreeGrafter"/>
</dbReference>
<dbReference type="InterPro" id="IPR037771">
    <property type="entry name" value="C2_WWC"/>
</dbReference>
<keyword evidence="6" id="KW-0804">Transcription</keyword>
<dbReference type="SMART" id="SM00456">
    <property type="entry name" value="WW"/>
    <property type="match status" value="2"/>
</dbReference>
<evidence type="ECO:0000259" key="9">
    <source>
        <dbReference type="PROSITE" id="PS50004"/>
    </source>
</evidence>
<dbReference type="SUPFAM" id="SSF51045">
    <property type="entry name" value="WW domain"/>
    <property type="match status" value="2"/>
</dbReference>
<evidence type="ECO:0000256" key="3">
    <source>
        <dbReference type="ARBA" id="ARBA00022737"/>
    </source>
</evidence>
<feature type="compositionally biased region" description="Acidic residues" evidence="8">
    <location>
        <begin position="1352"/>
        <end position="1372"/>
    </location>
</feature>
<keyword evidence="2" id="KW-0963">Cytoplasm</keyword>
<feature type="region of interest" description="Disordered" evidence="8">
    <location>
        <begin position="936"/>
        <end position="962"/>
    </location>
</feature>
<dbReference type="Pfam" id="PF00397">
    <property type="entry name" value="WW"/>
    <property type="match status" value="2"/>
</dbReference>
<feature type="coiled-coil region" evidence="7">
    <location>
        <begin position="862"/>
        <end position="931"/>
    </location>
</feature>
<keyword evidence="5 7" id="KW-0175">Coiled coil</keyword>
<dbReference type="Proteomes" id="UP000694892">
    <property type="component" value="Chromosome 3S"/>
</dbReference>
<dbReference type="GO" id="GO:0016477">
    <property type="term" value="P:cell migration"/>
    <property type="evidence" value="ECO:0007669"/>
    <property type="project" value="TreeGrafter"/>
</dbReference>
<feature type="domain" description="WW" evidence="10">
    <location>
        <begin position="6"/>
        <end position="39"/>
    </location>
</feature>
<evidence type="ECO:0000313" key="11">
    <source>
        <dbReference type="EMBL" id="OCT87802.1"/>
    </source>
</evidence>
<evidence type="ECO:0000313" key="12">
    <source>
        <dbReference type="Proteomes" id="UP000694892"/>
    </source>
</evidence>
<keyword evidence="3" id="KW-0677">Repeat</keyword>
<dbReference type="CDD" id="cd08680">
    <property type="entry name" value="C2_Kibra"/>
    <property type="match status" value="1"/>
</dbReference>
<feature type="domain" description="C2" evidence="9">
    <location>
        <begin position="1155"/>
        <end position="1278"/>
    </location>
</feature>
<dbReference type="PROSITE" id="PS50020">
    <property type="entry name" value="WW_DOMAIN_2"/>
    <property type="match status" value="2"/>
</dbReference>
<dbReference type="GO" id="GO:0019900">
    <property type="term" value="F:kinase binding"/>
    <property type="evidence" value="ECO:0007669"/>
    <property type="project" value="TreeGrafter"/>
</dbReference>
<dbReference type="FunFam" id="2.20.70.10:FF:000001">
    <property type="entry name" value="Membrane-associated guanylate kinase, WW and PDZ domain-containing protein 1"/>
    <property type="match status" value="1"/>
</dbReference>
<name>A0A974D9L4_XENLA</name>
<reference evidence="12" key="1">
    <citation type="journal article" date="2016" name="Nature">
        <title>Genome evolution in the allotetraploid frog Xenopus laevis.</title>
        <authorList>
            <person name="Session A.M."/>
            <person name="Uno Y."/>
            <person name="Kwon T."/>
            <person name="Chapman J.A."/>
            <person name="Toyoda A."/>
            <person name="Takahashi S."/>
            <person name="Fukui A."/>
            <person name="Hikosaka A."/>
            <person name="Suzuki A."/>
            <person name="Kondo M."/>
            <person name="van Heeringen S.J."/>
            <person name="Quigley I."/>
            <person name="Heinz S."/>
            <person name="Ogino H."/>
            <person name="Ochi H."/>
            <person name="Hellsten U."/>
            <person name="Lyons J.B."/>
            <person name="Simakov O."/>
            <person name="Putnam N."/>
            <person name="Stites J."/>
            <person name="Kuroki Y."/>
            <person name="Tanaka T."/>
            <person name="Michiue T."/>
            <person name="Watanabe M."/>
            <person name="Bogdanovic O."/>
            <person name="Lister R."/>
            <person name="Georgiou G."/>
            <person name="Paranjpe S.S."/>
            <person name="van Kruijsbergen I."/>
            <person name="Shu S."/>
            <person name="Carlson J."/>
            <person name="Kinoshita T."/>
            <person name="Ohta Y."/>
            <person name="Mawaribuchi S."/>
            <person name="Jenkins J."/>
            <person name="Grimwood J."/>
            <person name="Schmutz J."/>
            <person name="Mitros T."/>
            <person name="Mozaffari S.V."/>
            <person name="Suzuki Y."/>
            <person name="Haramoto Y."/>
            <person name="Yamamoto T.S."/>
            <person name="Takagi C."/>
            <person name="Heald R."/>
            <person name="Miller K."/>
            <person name="Haudenschild C."/>
            <person name="Kitzman J."/>
            <person name="Nakayama T."/>
            <person name="Izutsu Y."/>
            <person name="Robert J."/>
            <person name="Fortriede J."/>
            <person name="Burns K."/>
            <person name="Lotay V."/>
            <person name="Karimi K."/>
            <person name="Yasuoka Y."/>
            <person name="Dichmann D.S."/>
            <person name="Flajnik M.F."/>
            <person name="Houston D.W."/>
            <person name="Shendure J."/>
            <person name="DuPasquier L."/>
            <person name="Vize P.D."/>
            <person name="Zorn A.M."/>
            <person name="Ito M."/>
            <person name="Marcotte E.M."/>
            <person name="Wallingford J.B."/>
            <person name="Ito Y."/>
            <person name="Asashima M."/>
            <person name="Ueno N."/>
            <person name="Matsuda Y."/>
            <person name="Veenstra G.J."/>
            <person name="Fujiyama A."/>
            <person name="Harland R.M."/>
            <person name="Taira M."/>
            <person name="Rokhsar D.S."/>
        </authorList>
    </citation>
    <scope>NUCLEOTIDE SEQUENCE [LARGE SCALE GENOMIC DNA]</scope>
    <source>
        <strain evidence="12">J</strain>
    </source>
</reference>
<dbReference type="InterPro" id="IPR035892">
    <property type="entry name" value="C2_domain_sf"/>
</dbReference>
<dbReference type="Pfam" id="PF00168">
    <property type="entry name" value="C2"/>
    <property type="match status" value="1"/>
</dbReference>
<feature type="domain" description="WW" evidence="10">
    <location>
        <begin position="555"/>
        <end position="588"/>
    </location>
</feature>
<feature type="region of interest" description="Disordered" evidence="8">
    <location>
        <begin position="325"/>
        <end position="347"/>
    </location>
</feature>
<dbReference type="GO" id="GO:0005737">
    <property type="term" value="C:cytoplasm"/>
    <property type="evidence" value="ECO:0007669"/>
    <property type="project" value="UniProtKB-SubCell"/>
</dbReference>
<evidence type="ECO:0008006" key="13">
    <source>
        <dbReference type="Google" id="ProtNLM"/>
    </source>
</evidence>
<feature type="region of interest" description="Disordered" evidence="8">
    <location>
        <begin position="1024"/>
        <end position="1049"/>
    </location>
</feature>
<organism evidence="11 12">
    <name type="scientific">Xenopus laevis</name>
    <name type="common">African clawed frog</name>
    <dbReference type="NCBI Taxonomy" id="8355"/>
    <lineage>
        <taxon>Eukaryota</taxon>
        <taxon>Metazoa</taxon>
        <taxon>Chordata</taxon>
        <taxon>Craniata</taxon>
        <taxon>Vertebrata</taxon>
        <taxon>Euteleostomi</taxon>
        <taxon>Amphibia</taxon>
        <taxon>Batrachia</taxon>
        <taxon>Anura</taxon>
        <taxon>Pipoidea</taxon>
        <taxon>Pipidae</taxon>
        <taxon>Xenopodinae</taxon>
        <taxon>Xenopus</taxon>
        <taxon>Xenopus</taxon>
    </lineage>
</organism>
<feature type="coiled-coil region" evidence="7">
    <location>
        <begin position="1500"/>
        <end position="1562"/>
    </location>
</feature>
<evidence type="ECO:0000256" key="7">
    <source>
        <dbReference type="SAM" id="Coils"/>
    </source>
</evidence>
<feature type="region of interest" description="Disordered" evidence="8">
    <location>
        <begin position="103"/>
        <end position="166"/>
    </location>
</feature>
<evidence type="ECO:0000256" key="6">
    <source>
        <dbReference type="ARBA" id="ARBA00023163"/>
    </source>
</evidence>
<dbReference type="EMBL" id="CM004471">
    <property type="protein sequence ID" value="OCT87802.1"/>
    <property type="molecule type" value="Genomic_DNA"/>
</dbReference>
<dbReference type="PROSITE" id="PS50004">
    <property type="entry name" value="C2"/>
    <property type="match status" value="1"/>
</dbReference>
<evidence type="ECO:0000256" key="5">
    <source>
        <dbReference type="ARBA" id="ARBA00023054"/>
    </source>
</evidence>
<dbReference type="Gene3D" id="2.20.70.10">
    <property type="match status" value="2"/>
</dbReference>
<feature type="region of interest" description="Disordered" evidence="8">
    <location>
        <begin position="1331"/>
        <end position="1409"/>
    </location>
</feature>
<sequence>MIRKELPLPDGWEEAHDVDGKVYYIDHASKTTSWIDPRDSTVSKSVHKSSSDTHCKIKKRGSISVPLFGRYSGSGRFKNRGQSSYYQGKRVFTEPWMGSESRKEQLASHSVSSILGSPLPDGSEHGQPTSGQTAQGERANNGIQEEEDSLRATLPEGNRIYGGDNSNSEVGKVALKALAGFSSKEGEAASLTFARKSGGTTRGQRNSVLVVQAGKSVKRNASGRSRVGGSDHRCFKCGVGSPHRRNIYTRHLEGRKCVLKYSRIKSNKKGSSVLLSPAERQTSENKDRQYYGSRLYCEARGHQEYNAIGRGKATVSVGRRVAGRFNRHSPSRKRKLESGLPQPVSNRSGRVEFTHRHFRRNCKKLGTTGHRCDGIPTEQEMSSVLLKVPLQGRRGSRWPKSELVRRFNLCLSSISFNLEGIEENKVGHGGGHRDNTLLAQEAVVPSAPEASHREADSNSEISRLAVTGFHAVSGVQSSVFDGLAVERERLERLSLKGEVIDLLLKSRKNSTSQQYYKVWEKFVAFVVGKEKDPLSPSSTIVLFTKPLTFADCIGDELPLGWEECYDPQVGVYYIDHNSQTTQIEDPRVQWRREQERMLKDYLVLAQEALLAQKEIYQVKQQRLELAQKEYRTLNDVWKHKVGSQTSLVSGSSSSSKYDPDILKAEIATTKSRVKKLKRETVFLRQELQYKENGYQTLKEIDLKMSGNHCAYKLDEAQAILNEMKAIKKAITSGEREKQDLIQSLAELKNGFLIDKGSQSDLWASDTSLASSANSLPRHYLNVSSQTDISGHLSVVSNNHLAEKVRLQLRYEEAKRRIANIKIQLSKIDTDAWPGVLDSERDRLILISEKEELLKEMRFISPRKWSQSEVERLESEKNRLEEDLQAVRDTQSKALTERLKMSSKRNQLVKELEETTRLIASLQAQLKCLSTSMQSLSSGSSPGSLASSRGSLATSSQDSSTSTSVSDLYYEQLDHFDSVYQNKVDFFIQEGAIGYRPSGCITTIHENEVVRPRKPDPANRVQALRSLSGTPKSMTSLSPRSSLSSPSPPCSPLVTDPLLTVDAFLSQIDFEDIDLPLSFTERDVNAGRDGYQHQTDGKPSGQGLNCLGESSLNVARVSAAVSDESVTGDSGVYEATNQRTLIENAVFDGEDSETMDTAKIKIRMKYDEKNKQFVVFVIQLDNSAALLLDQDEKLYIRVAVLPCSESTSCLFRTRALEQSDTLLYNEMFLVATSHTDLRQKTLRVDVCTRQNNHHEECLGGSQISLADVCHSEGQEAHWYNLLSYRYLKRQSKISKQKMSSSEESGIGNPESVSALLKQTAAELEAVRKQIGESTEAPEYNWPEKKDNVPDQDGFGENEGEEEFDEEVQCETEESDKQAATDSDFVKVDKETNTEGLALPSSSVRPKDKRAANPMQAPFIRGSTIIRSKTFSPGPQSQYICRLNRSDSDSSTLSKKPPFVRSAVERRSVRVKRPPVKSSGSERLIRTSLDLELDLQASRMWNHQLTQEISVLRELKEQLEQAKRLGENELPQRVKDDDTFKLLLRQVEKQVHKIEQKYEMQADKMMRAAAKDVHRLRGQSSKEPLEVQSFREKMAFFTRPRMNLPTLTADDV</sequence>
<feature type="coiled-coil region" evidence="7">
    <location>
        <begin position="796"/>
        <end position="830"/>
    </location>
</feature>
<dbReference type="GO" id="GO:0035330">
    <property type="term" value="P:regulation of hippo signaling"/>
    <property type="evidence" value="ECO:0007669"/>
    <property type="project" value="TreeGrafter"/>
</dbReference>
<keyword evidence="4" id="KW-0805">Transcription regulation</keyword>
<protein>
    <recommendedName>
        <fullName evidence="13">Protein kibra</fullName>
    </recommendedName>
</protein>
<feature type="compositionally biased region" description="Polar residues" evidence="8">
    <location>
        <begin position="126"/>
        <end position="135"/>
    </location>
</feature>
<feature type="compositionally biased region" description="Basic residues" evidence="8">
    <location>
        <begin position="325"/>
        <end position="335"/>
    </location>
</feature>
<dbReference type="GO" id="GO:0060090">
    <property type="term" value="F:molecular adaptor activity"/>
    <property type="evidence" value="ECO:0007669"/>
    <property type="project" value="TreeGrafter"/>
</dbReference>
<dbReference type="InterPro" id="IPR057747">
    <property type="entry name" value="WWC1_hairpin"/>
</dbReference>
<accession>A0A974D9L4</accession>
<feature type="compositionally biased region" description="Low complexity" evidence="8">
    <location>
        <begin position="1035"/>
        <end position="1044"/>
    </location>
</feature>
<dbReference type="PROSITE" id="PS01159">
    <property type="entry name" value="WW_DOMAIN_1"/>
    <property type="match status" value="1"/>
</dbReference>
<feature type="compositionally biased region" description="Polar residues" evidence="8">
    <location>
        <begin position="1024"/>
        <end position="1034"/>
    </location>
</feature>
<evidence type="ECO:0000256" key="1">
    <source>
        <dbReference type="ARBA" id="ARBA00004496"/>
    </source>
</evidence>
<evidence type="ECO:0000256" key="2">
    <source>
        <dbReference type="ARBA" id="ARBA00022490"/>
    </source>
</evidence>
<gene>
    <name evidence="11" type="ORF">XELAEV_18021501mg</name>
</gene>
<dbReference type="Gene3D" id="2.60.40.150">
    <property type="entry name" value="C2 domain"/>
    <property type="match status" value="1"/>
</dbReference>
<evidence type="ECO:0000259" key="10">
    <source>
        <dbReference type="PROSITE" id="PS50020"/>
    </source>
</evidence>
<dbReference type="GO" id="GO:0006355">
    <property type="term" value="P:regulation of DNA-templated transcription"/>
    <property type="evidence" value="ECO:0007669"/>
    <property type="project" value="TreeGrafter"/>
</dbReference>
<dbReference type="InterPro" id="IPR036020">
    <property type="entry name" value="WW_dom_sf"/>
</dbReference>
<dbReference type="InterPro" id="IPR001202">
    <property type="entry name" value="WW_dom"/>
</dbReference>
<dbReference type="OMA" id="TPRMGPF"/>
<comment type="subcellular location">
    <subcellularLocation>
        <location evidence="1">Cytoplasm</location>
    </subcellularLocation>
</comment>
<feature type="compositionally biased region" description="Basic and acidic residues" evidence="8">
    <location>
        <begin position="1373"/>
        <end position="1391"/>
    </location>
</feature>
<proteinExistence type="predicted"/>
<dbReference type="InterPro" id="IPR051105">
    <property type="entry name" value="WWC/KIBRA_Hippo_Reg"/>
</dbReference>
<dbReference type="PANTHER" id="PTHR14791:SF22">
    <property type="entry name" value="PROTEIN KIBRA"/>
    <property type="match status" value="1"/>
</dbReference>
<dbReference type="Pfam" id="PF25802">
    <property type="entry name" value="WWC1"/>
    <property type="match status" value="1"/>
</dbReference>
<evidence type="ECO:0000256" key="8">
    <source>
        <dbReference type="SAM" id="MobiDB-lite"/>
    </source>
</evidence>
<dbReference type="CDD" id="cd00201">
    <property type="entry name" value="WW"/>
    <property type="match status" value="2"/>
</dbReference>
<dbReference type="PANTHER" id="PTHR14791">
    <property type="entry name" value="BOMB/KIRA PROTEINS"/>
    <property type="match status" value="1"/>
</dbReference>
<dbReference type="InterPro" id="IPR000008">
    <property type="entry name" value="C2_dom"/>
</dbReference>
<evidence type="ECO:0000256" key="4">
    <source>
        <dbReference type="ARBA" id="ARBA00023015"/>
    </source>
</evidence>